<keyword evidence="2" id="KW-1185">Reference proteome</keyword>
<gene>
    <name evidence="1" type="ORF">RHMOL_Rhmol10G0109700</name>
</gene>
<comment type="caution">
    <text evidence="1">The sequence shown here is derived from an EMBL/GenBank/DDBJ whole genome shotgun (WGS) entry which is preliminary data.</text>
</comment>
<reference evidence="1" key="1">
    <citation type="submission" date="2022-02" db="EMBL/GenBank/DDBJ databases">
        <title>Plant Genome Project.</title>
        <authorList>
            <person name="Zhang R.-G."/>
        </authorList>
    </citation>
    <scope>NUCLEOTIDE SEQUENCE</scope>
    <source>
        <strain evidence="1">AT1</strain>
    </source>
</reference>
<evidence type="ECO:0000313" key="1">
    <source>
        <dbReference type="EMBL" id="KAI8534685.1"/>
    </source>
</evidence>
<name>A0ACC0M156_RHOML</name>
<protein>
    <submittedName>
        <fullName evidence="1">Uncharacterized protein</fullName>
    </submittedName>
</protein>
<evidence type="ECO:0000313" key="2">
    <source>
        <dbReference type="Proteomes" id="UP001062846"/>
    </source>
</evidence>
<proteinExistence type="predicted"/>
<accession>A0ACC0M156</accession>
<dbReference type="EMBL" id="CM046397">
    <property type="protein sequence ID" value="KAI8534685.1"/>
    <property type="molecule type" value="Genomic_DNA"/>
</dbReference>
<sequence>MQYKFGDGASNFMWMENWHPIGHSTKDLVKQLSTHLGSSLQAEVDKLSSRSLEVA</sequence>
<dbReference type="Proteomes" id="UP001062846">
    <property type="component" value="Chromosome 10"/>
</dbReference>
<organism evidence="1 2">
    <name type="scientific">Rhododendron molle</name>
    <name type="common">Chinese azalea</name>
    <name type="synonym">Azalea mollis</name>
    <dbReference type="NCBI Taxonomy" id="49168"/>
    <lineage>
        <taxon>Eukaryota</taxon>
        <taxon>Viridiplantae</taxon>
        <taxon>Streptophyta</taxon>
        <taxon>Embryophyta</taxon>
        <taxon>Tracheophyta</taxon>
        <taxon>Spermatophyta</taxon>
        <taxon>Magnoliopsida</taxon>
        <taxon>eudicotyledons</taxon>
        <taxon>Gunneridae</taxon>
        <taxon>Pentapetalae</taxon>
        <taxon>asterids</taxon>
        <taxon>Ericales</taxon>
        <taxon>Ericaceae</taxon>
        <taxon>Ericoideae</taxon>
        <taxon>Rhodoreae</taxon>
        <taxon>Rhododendron</taxon>
    </lineage>
</organism>